<evidence type="ECO:0000313" key="2">
    <source>
        <dbReference type="EMBL" id="MDG0808723.1"/>
    </source>
</evidence>
<evidence type="ECO:0000256" key="1">
    <source>
        <dbReference type="SAM" id="MobiDB-lite"/>
    </source>
</evidence>
<organism evidence="2 3">
    <name type="scientific">Cohnella rhizosphaerae</name>
    <dbReference type="NCBI Taxonomy" id="1457232"/>
    <lineage>
        <taxon>Bacteria</taxon>
        <taxon>Bacillati</taxon>
        <taxon>Bacillota</taxon>
        <taxon>Bacilli</taxon>
        <taxon>Bacillales</taxon>
        <taxon>Paenibacillaceae</taxon>
        <taxon>Cohnella</taxon>
    </lineage>
</organism>
<sequence>MSAVVGHADPAAVCVTLKRSIERWEAEDALRRSQSLSIAENAKRTEAARLGKTEETLNAPAVGTSEAPNAAGTGIPLLLNGKRTWCESVSLGALAGALGLAGRRVMAELNGQAVPRADWDAVPLCPDDRVEFVQFVGGG</sequence>
<dbReference type="SUPFAM" id="SSF54285">
    <property type="entry name" value="MoaD/ThiS"/>
    <property type="match status" value="1"/>
</dbReference>
<dbReference type="PANTHER" id="PTHR34472">
    <property type="entry name" value="SULFUR CARRIER PROTEIN THIS"/>
    <property type="match status" value="1"/>
</dbReference>
<proteinExistence type="predicted"/>
<dbReference type="Proteomes" id="UP001153404">
    <property type="component" value="Unassembled WGS sequence"/>
</dbReference>
<reference evidence="2" key="1">
    <citation type="submission" date="2022-10" db="EMBL/GenBank/DDBJ databases">
        <title>Comparative genomic analysis of Cohnella hashimotonis sp. nov., isolated from the International Space Station.</title>
        <authorList>
            <person name="Simpson A."/>
            <person name="Venkateswaran K."/>
        </authorList>
    </citation>
    <scope>NUCLEOTIDE SEQUENCE</scope>
    <source>
        <strain evidence="2">DSM 28161</strain>
    </source>
</reference>
<dbReference type="InterPro" id="IPR003749">
    <property type="entry name" value="ThiS/MoaD-like"/>
</dbReference>
<name>A0A9X4QRX1_9BACL</name>
<dbReference type="Gene3D" id="3.10.20.30">
    <property type="match status" value="1"/>
</dbReference>
<accession>A0A9X4QRX1</accession>
<keyword evidence="3" id="KW-1185">Reference proteome</keyword>
<dbReference type="Pfam" id="PF02597">
    <property type="entry name" value="ThiS"/>
    <property type="match status" value="1"/>
</dbReference>
<dbReference type="NCBIfam" id="TIGR01683">
    <property type="entry name" value="thiS"/>
    <property type="match status" value="1"/>
</dbReference>
<protein>
    <submittedName>
        <fullName evidence="2">Sulfur carrier protein ThiS</fullName>
    </submittedName>
</protein>
<dbReference type="AlphaFoldDB" id="A0A9X4QRX1"/>
<dbReference type="InterPro" id="IPR016155">
    <property type="entry name" value="Mopterin_synth/thiamin_S_b"/>
</dbReference>
<dbReference type="CDD" id="cd00565">
    <property type="entry name" value="Ubl_ThiS"/>
    <property type="match status" value="1"/>
</dbReference>
<dbReference type="InterPro" id="IPR012675">
    <property type="entry name" value="Beta-grasp_dom_sf"/>
</dbReference>
<feature type="region of interest" description="Disordered" evidence="1">
    <location>
        <begin position="47"/>
        <end position="70"/>
    </location>
</feature>
<evidence type="ECO:0000313" key="3">
    <source>
        <dbReference type="Proteomes" id="UP001153404"/>
    </source>
</evidence>
<dbReference type="InterPro" id="IPR010035">
    <property type="entry name" value="Thi_S"/>
</dbReference>
<comment type="caution">
    <text evidence="2">The sequence shown here is derived from an EMBL/GenBank/DDBJ whole genome shotgun (WGS) entry which is preliminary data.</text>
</comment>
<dbReference type="EMBL" id="JAPDIA010000002">
    <property type="protein sequence ID" value="MDG0808723.1"/>
    <property type="molecule type" value="Genomic_DNA"/>
</dbReference>
<gene>
    <name evidence="2" type="primary">thiS</name>
    <name evidence="2" type="ORF">OMP40_04460</name>
</gene>
<dbReference type="PANTHER" id="PTHR34472:SF1">
    <property type="entry name" value="SULFUR CARRIER PROTEIN THIS"/>
    <property type="match status" value="1"/>
</dbReference>